<dbReference type="Proteomes" id="UP001630127">
    <property type="component" value="Unassembled WGS sequence"/>
</dbReference>
<evidence type="ECO:0000259" key="3">
    <source>
        <dbReference type="PROSITE" id="PS51667"/>
    </source>
</evidence>
<comment type="caution">
    <text evidence="2">Lacks conserved residue(s) required for the propagation of feature annotation.</text>
</comment>
<sequence>MKMEENIIHNRYGRGWSCSEPSFGNYSEYEHHLDASKNTRRKEKKKNNNIPCKVTESKIKSTPKTEFTDLDNRLNFSDTESCDECDDYHECVFKVENCSF</sequence>
<dbReference type="PROSITE" id="PS51667">
    <property type="entry name" value="WRC"/>
    <property type="match status" value="1"/>
</dbReference>
<organism evidence="4 5">
    <name type="scientific">Cinchona calisaya</name>
    <dbReference type="NCBI Taxonomy" id="153742"/>
    <lineage>
        <taxon>Eukaryota</taxon>
        <taxon>Viridiplantae</taxon>
        <taxon>Streptophyta</taxon>
        <taxon>Embryophyta</taxon>
        <taxon>Tracheophyta</taxon>
        <taxon>Spermatophyta</taxon>
        <taxon>Magnoliopsida</taxon>
        <taxon>eudicotyledons</taxon>
        <taxon>Gunneridae</taxon>
        <taxon>Pentapetalae</taxon>
        <taxon>asterids</taxon>
        <taxon>lamiids</taxon>
        <taxon>Gentianales</taxon>
        <taxon>Rubiaceae</taxon>
        <taxon>Cinchonoideae</taxon>
        <taxon>Cinchoneae</taxon>
        <taxon>Cinchona</taxon>
    </lineage>
</organism>
<gene>
    <name evidence="4" type="ORF">ACH5RR_007476</name>
</gene>
<dbReference type="AlphaFoldDB" id="A0ABD3ARY6"/>
<evidence type="ECO:0000256" key="1">
    <source>
        <dbReference type="ARBA" id="ARBA00023242"/>
    </source>
</evidence>
<evidence type="ECO:0000313" key="4">
    <source>
        <dbReference type="EMBL" id="KAL3533955.1"/>
    </source>
</evidence>
<comment type="caution">
    <text evidence="4">The sequence shown here is derived from an EMBL/GenBank/DDBJ whole genome shotgun (WGS) entry which is preliminary data.</text>
</comment>
<evidence type="ECO:0000313" key="5">
    <source>
        <dbReference type="Proteomes" id="UP001630127"/>
    </source>
</evidence>
<keyword evidence="5" id="KW-1185">Reference proteome</keyword>
<feature type="domain" description="WRC" evidence="3">
    <location>
        <begin position="2"/>
        <end position="48"/>
    </location>
</feature>
<reference evidence="4 5" key="1">
    <citation type="submission" date="2024-11" db="EMBL/GenBank/DDBJ databases">
        <title>A near-complete genome assembly of Cinchona calisaya.</title>
        <authorList>
            <person name="Lian D.C."/>
            <person name="Zhao X.W."/>
            <person name="Wei L."/>
        </authorList>
    </citation>
    <scope>NUCLEOTIDE SEQUENCE [LARGE SCALE GENOMIC DNA]</scope>
    <source>
        <tissue evidence="4">Nenye</tissue>
    </source>
</reference>
<keyword evidence="1" id="KW-0539">Nucleus</keyword>
<protein>
    <recommendedName>
        <fullName evidence="3">WRC domain-containing protein</fullName>
    </recommendedName>
</protein>
<name>A0ABD3ARY6_9GENT</name>
<dbReference type="InterPro" id="IPR014977">
    <property type="entry name" value="WRC_dom"/>
</dbReference>
<proteinExistence type="predicted"/>
<evidence type="ECO:0000256" key="2">
    <source>
        <dbReference type="PROSITE-ProRule" id="PRU01002"/>
    </source>
</evidence>
<dbReference type="EMBL" id="JBJUIK010000003">
    <property type="protein sequence ID" value="KAL3533955.1"/>
    <property type="molecule type" value="Genomic_DNA"/>
</dbReference>
<accession>A0ABD3ARY6</accession>